<sequence length="269" mass="29168">MYASNMTFSSHSSTTSLFPSSIRTNASRLPSASSFTTPSTQATHRKASMTNESAGVVEPKAPETCAQLAPQGVRKGVRTTWPQRRRWCVDRGAAQTRGGHGTAEGGRTKRAGVAVVAVGVSPSHVSMVGVSASVRSKAEVEGSENSPASFGMSGETSSVMLGCGRRVFVMVGIMARRWVVLRCEDRSWRSSWLRRSTAKVQFFFFLMNVSLFFRKGIADCGNFILRVYGHRPGGSCKPVIQGGLFSAVTPGFRRFRTNDISVESFVHSK</sequence>
<proteinExistence type="predicted"/>
<dbReference type="EMBL" id="JAGTJR010000008">
    <property type="protein sequence ID" value="KAH7055951.1"/>
    <property type="molecule type" value="Genomic_DNA"/>
</dbReference>
<feature type="compositionally biased region" description="Polar residues" evidence="1">
    <location>
        <begin position="28"/>
        <end position="53"/>
    </location>
</feature>
<protein>
    <submittedName>
        <fullName evidence="2">Uncharacterized protein</fullName>
    </submittedName>
</protein>
<comment type="caution">
    <text evidence="2">The sequence shown here is derived from an EMBL/GenBank/DDBJ whole genome shotgun (WGS) entry which is preliminary data.</text>
</comment>
<dbReference type="Proteomes" id="UP000774617">
    <property type="component" value="Unassembled WGS sequence"/>
</dbReference>
<reference evidence="2 3" key="1">
    <citation type="journal article" date="2021" name="Nat. Commun.">
        <title>Genetic determinants of endophytism in the Arabidopsis root mycobiome.</title>
        <authorList>
            <person name="Mesny F."/>
            <person name="Miyauchi S."/>
            <person name="Thiergart T."/>
            <person name="Pickel B."/>
            <person name="Atanasova L."/>
            <person name="Karlsson M."/>
            <person name="Huettel B."/>
            <person name="Barry K.W."/>
            <person name="Haridas S."/>
            <person name="Chen C."/>
            <person name="Bauer D."/>
            <person name="Andreopoulos W."/>
            <person name="Pangilinan J."/>
            <person name="LaButti K."/>
            <person name="Riley R."/>
            <person name="Lipzen A."/>
            <person name="Clum A."/>
            <person name="Drula E."/>
            <person name="Henrissat B."/>
            <person name="Kohler A."/>
            <person name="Grigoriev I.V."/>
            <person name="Martin F.M."/>
            <person name="Hacquard S."/>
        </authorList>
    </citation>
    <scope>NUCLEOTIDE SEQUENCE [LARGE SCALE GENOMIC DNA]</scope>
    <source>
        <strain evidence="2 3">MPI-SDFR-AT-0080</strain>
    </source>
</reference>
<gene>
    <name evidence="2" type="ORF">B0J12DRAFT_656354</name>
</gene>
<evidence type="ECO:0000256" key="1">
    <source>
        <dbReference type="SAM" id="MobiDB-lite"/>
    </source>
</evidence>
<feature type="region of interest" description="Disordered" evidence="1">
    <location>
        <begin position="28"/>
        <end position="58"/>
    </location>
</feature>
<evidence type="ECO:0000313" key="3">
    <source>
        <dbReference type="Proteomes" id="UP000774617"/>
    </source>
</evidence>
<keyword evidence="3" id="KW-1185">Reference proteome</keyword>
<organism evidence="2 3">
    <name type="scientific">Macrophomina phaseolina</name>
    <dbReference type="NCBI Taxonomy" id="35725"/>
    <lineage>
        <taxon>Eukaryota</taxon>
        <taxon>Fungi</taxon>
        <taxon>Dikarya</taxon>
        <taxon>Ascomycota</taxon>
        <taxon>Pezizomycotina</taxon>
        <taxon>Dothideomycetes</taxon>
        <taxon>Dothideomycetes incertae sedis</taxon>
        <taxon>Botryosphaeriales</taxon>
        <taxon>Botryosphaeriaceae</taxon>
        <taxon>Macrophomina</taxon>
    </lineage>
</organism>
<name>A0ABQ8GHL3_9PEZI</name>
<accession>A0ABQ8GHL3</accession>
<evidence type="ECO:0000313" key="2">
    <source>
        <dbReference type="EMBL" id="KAH7055951.1"/>
    </source>
</evidence>